<comment type="pathway">
    <text evidence="2">Cell wall biogenesis; peptidoglycan biosynthesis.</text>
</comment>
<evidence type="ECO:0000256" key="2">
    <source>
        <dbReference type="ARBA" id="ARBA00004752"/>
    </source>
</evidence>
<evidence type="ECO:0000256" key="4">
    <source>
        <dbReference type="ARBA" id="ARBA00012448"/>
    </source>
</evidence>
<name>A0ABS5LGB7_9BACI</name>
<dbReference type="InterPro" id="IPR005311">
    <property type="entry name" value="PBP_dimer"/>
</dbReference>
<evidence type="ECO:0000256" key="1">
    <source>
        <dbReference type="ARBA" id="ARBA00004370"/>
    </source>
</evidence>
<keyword evidence="5" id="KW-0472">Membrane</keyword>
<keyword evidence="10" id="KW-1185">Reference proteome</keyword>
<gene>
    <name evidence="9" type="ORF">J9317_13535</name>
</gene>
<dbReference type="Pfam" id="PF00905">
    <property type="entry name" value="Transpeptidase"/>
    <property type="match status" value="1"/>
</dbReference>
<accession>A0ABS5LGB7</accession>
<dbReference type="InterPro" id="IPR036138">
    <property type="entry name" value="PBP_dimer_sf"/>
</dbReference>
<dbReference type="Proteomes" id="UP000682403">
    <property type="component" value="Unassembled WGS sequence"/>
</dbReference>
<feature type="domain" description="Penicillin-binding protein dimerisation" evidence="8">
    <location>
        <begin position="128"/>
        <end position="220"/>
    </location>
</feature>
<comment type="catalytic activity">
    <reaction evidence="6">
        <text>Preferential cleavage: (Ac)2-L-Lys-D-Ala-|-D-Ala. Also transpeptidation of peptidyl-alanyl moieties that are N-acyl substituents of D-alanine.</text>
        <dbReference type="EC" id="3.4.16.4"/>
    </reaction>
</comment>
<dbReference type="RefSeq" id="WP_211559424.1">
    <property type="nucleotide sequence ID" value="NZ_JAGVRK010000001.1"/>
</dbReference>
<evidence type="ECO:0000259" key="8">
    <source>
        <dbReference type="Pfam" id="PF03717"/>
    </source>
</evidence>
<dbReference type="SUPFAM" id="SSF56519">
    <property type="entry name" value="Penicillin binding protein dimerisation domain"/>
    <property type="match status" value="1"/>
</dbReference>
<evidence type="ECO:0000256" key="3">
    <source>
        <dbReference type="ARBA" id="ARBA00007171"/>
    </source>
</evidence>
<evidence type="ECO:0000313" key="10">
    <source>
        <dbReference type="Proteomes" id="UP000682403"/>
    </source>
</evidence>
<organism evidence="9 10">
    <name type="scientific">Metabacillus flavus</name>
    <dbReference type="NCBI Taxonomy" id="2823519"/>
    <lineage>
        <taxon>Bacteria</taxon>
        <taxon>Bacillati</taxon>
        <taxon>Bacillota</taxon>
        <taxon>Bacilli</taxon>
        <taxon>Bacillales</taxon>
        <taxon>Bacillaceae</taxon>
        <taxon>Metabacillus</taxon>
    </lineage>
</organism>
<feature type="domain" description="Penicillin-binding protein transpeptidase" evidence="7">
    <location>
        <begin position="263"/>
        <end position="575"/>
    </location>
</feature>
<dbReference type="InterPro" id="IPR050515">
    <property type="entry name" value="Beta-lactam/transpept"/>
</dbReference>
<dbReference type="InterPro" id="IPR001460">
    <property type="entry name" value="PCN-bd_Tpept"/>
</dbReference>
<dbReference type="Gene3D" id="3.90.1310.10">
    <property type="entry name" value="Penicillin-binding protein 2a (Domain 2)"/>
    <property type="match status" value="1"/>
</dbReference>
<dbReference type="SUPFAM" id="SSF56601">
    <property type="entry name" value="beta-lactamase/transpeptidase-like"/>
    <property type="match status" value="1"/>
</dbReference>
<dbReference type="PANTHER" id="PTHR30627">
    <property type="entry name" value="PEPTIDOGLYCAN D,D-TRANSPEPTIDASE"/>
    <property type="match status" value="1"/>
</dbReference>
<dbReference type="Pfam" id="PF03717">
    <property type="entry name" value="PBP_dimer"/>
    <property type="match status" value="1"/>
</dbReference>
<dbReference type="EC" id="3.4.16.4" evidence="4"/>
<dbReference type="PANTHER" id="PTHR30627:SF24">
    <property type="entry name" value="PENICILLIN-BINDING PROTEIN 4B"/>
    <property type="match status" value="1"/>
</dbReference>
<dbReference type="Gene3D" id="3.40.710.10">
    <property type="entry name" value="DD-peptidase/beta-lactamase superfamily"/>
    <property type="match status" value="1"/>
</dbReference>
<comment type="similarity">
    <text evidence="3">Belongs to the transpeptidase family.</text>
</comment>
<evidence type="ECO:0000256" key="6">
    <source>
        <dbReference type="ARBA" id="ARBA00034000"/>
    </source>
</evidence>
<dbReference type="InterPro" id="IPR012338">
    <property type="entry name" value="Beta-lactam/transpept-like"/>
</dbReference>
<protein>
    <recommendedName>
        <fullName evidence="4">serine-type D-Ala-D-Ala carboxypeptidase</fullName>
        <ecNumber evidence="4">3.4.16.4</ecNumber>
    </recommendedName>
</protein>
<reference evidence="9 10" key="1">
    <citation type="submission" date="2021-04" db="EMBL/GenBank/DDBJ databases">
        <title>Metabacillus sp. strain KIGAM252 whole genome sequence.</title>
        <authorList>
            <person name="Seo M.-J."/>
            <person name="Cho E.-S."/>
            <person name="Hwang C.Y."/>
            <person name="Yoon D.J."/>
        </authorList>
    </citation>
    <scope>NUCLEOTIDE SEQUENCE [LARGE SCALE GENOMIC DNA]</scope>
    <source>
        <strain evidence="9 10">KIGAM252</strain>
    </source>
</reference>
<dbReference type="EMBL" id="JAGVRK010000001">
    <property type="protein sequence ID" value="MBS2969789.1"/>
    <property type="molecule type" value="Genomic_DNA"/>
</dbReference>
<evidence type="ECO:0000259" key="7">
    <source>
        <dbReference type="Pfam" id="PF00905"/>
    </source>
</evidence>
<comment type="caution">
    <text evidence="9">The sequence shown here is derived from an EMBL/GenBank/DDBJ whole genome shotgun (WGS) entry which is preliminary data.</text>
</comment>
<evidence type="ECO:0000313" key="9">
    <source>
        <dbReference type="EMBL" id="MBS2969789.1"/>
    </source>
</evidence>
<evidence type="ECO:0000256" key="5">
    <source>
        <dbReference type="ARBA" id="ARBA00023136"/>
    </source>
</evidence>
<sequence length="580" mass="63581">MRTIKKRIVSVCVVITIFLLILTARLAELQLFRTESFGSHRINLIEESVKQRTQSVLIDDGRGSIVDRNGEPLSAGVEPSLVLFPFIKSLNWPSKEVAAITGMSEGIIHSLVSRAKKPVILSGKDGAELTQSDLTKINEFKIPGVYGVMVQEKPGELSASHIIGYTAEMPETAKKRYPDKTLPINMKIGAAGLQKAFDAFLLPESETKLLYHVDANNNPLFGVNVKYIADSSPHYPVKIKTTLDSDMQQLTENALAQASIKKGGAVLIDIQSNSLLAMASKPDLNVNGSASSLSNYMLESMKPGSIFKIVTAAAAIENGLDHPSTRYNCDLNPYGDVEEDRQLGSLSFEQSFSRSCNYTFNVLSNKLIKKVPDYMETTAEKMGLIHPVGWQGSVFHYSSFKQFPEEKQGSVWSDFRDKSSPKAVAQTAIGQKDVQVTPLAIANMMATIARGGKGMELKTAEEILYKNGTSMYRFPDSELANVSIDHYTVQRLQKLLRLVVSDEKGTGVKFRTLPFEVSGKSGTAETGRKDAEGHNLINKWFAGYFPSDSPRYALVVVDADTIASRAAANQVFFDIAAGLE</sequence>
<proteinExistence type="inferred from homology"/>
<comment type="subcellular location">
    <subcellularLocation>
        <location evidence="1">Membrane</location>
    </subcellularLocation>
</comment>